<keyword evidence="3" id="KW-1185">Reference proteome</keyword>
<dbReference type="PANTHER" id="PTHR33121:SF82">
    <property type="entry name" value="SIGNAL TRANSDUCTION PROTEIN CONTAINING A EAL DOMAIN"/>
    <property type="match status" value="1"/>
</dbReference>
<dbReference type="InterPro" id="IPR029151">
    <property type="entry name" value="Sensor-like_sf"/>
</dbReference>
<proteinExistence type="predicted"/>
<dbReference type="SUPFAM" id="SSF103190">
    <property type="entry name" value="Sensory domain-like"/>
    <property type="match status" value="1"/>
</dbReference>
<dbReference type="InterPro" id="IPR018842">
    <property type="entry name" value="YkuI_C"/>
</dbReference>
<organism evidence="2 3">
    <name type="scientific">Gilvimarinus xylanilyticus</name>
    <dbReference type="NCBI Taxonomy" id="2944139"/>
    <lineage>
        <taxon>Bacteria</taxon>
        <taxon>Pseudomonadati</taxon>
        <taxon>Pseudomonadota</taxon>
        <taxon>Gammaproteobacteria</taxon>
        <taxon>Cellvibrionales</taxon>
        <taxon>Cellvibrionaceae</taxon>
        <taxon>Gilvimarinus</taxon>
    </lineage>
</organism>
<protein>
    <submittedName>
        <fullName evidence="2">EAL domain-containing protein</fullName>
    </submittedName>
</protein>
<comment type="caution">
    <text evidence="2">The sequence shown here is derived from an EMBL/GenBank/DDBJ whole genome shotgun (WGS) entry which is preliminary data.</text>
</comment>
<evidence type="ECO:0000259" key="1">
    <source>
        <dbReference type="PROSITE" id="PS50883"/>
    </source>
</evidence>
<dbReference type="PROSITE" id="PS50883">
    <property type="entry name" value="EAL"/>
    <property type="match status" value="1"/>
</dbReference>
<sequence>MKPETALPPTSSARAADPSTYFPCFQPIVELESGRVAGNEALARCLSASGEVVSAASLFAHDTQPDEWVRGVDRHLRHQALQAQRQWGQGGFIALNISPAWVDKLGDAQVIPTLQMIEELGLDPRQVVIEVTERSGDLANLQRLTRQYQRYGLRVAVDDYGSGASQVDRIIALEPDLIKLDMTLFKAASSGGAAADIALATTAMAMRAGCQIVCEGVETAAEFDFAIECGADLVQGWLFDKALREPADPAVYRQQVQALKAQYLERKSASHHRAFRHQLAVEEQARLIKDGWSNAGGALAPQWSISPRVLHQLGMLRFYWCDEQGTQTSPNYELVPEAVVPEHCYVGSNWSHRPYFPRLMGIRDLPLEQMVVSEAYRDIRSGDMCKTYALRQSDSAVLLLDVLVSDQVLFAR</sequence>
<dbReference type="Proteomes" id="UP001139319">
    <property type="component" value="Unassembled WGS sequence"/>
</dbReference>
<dbReference type="EMBL" id="JAMFTH010000002">
    <property type="protein sequence ID" value="MCP8899509.1"/>
    <property type="molecule type" value="Genomic_DNA"/>
</dbReference>
<dbReference type="CDD" id="cd01948">
    <property type="entry name" value="EAL"/>
    <property type="match status" value="1"/>
</dbReference>
<dbReference type="Gene3D" id="3.30.450.20">
    <property type="entry name" value="PAS domain"/>
    <property type="match status" value="1"/>
</dbReference>
<reference evidence="2" key="1">
    <citation type="submission" date="2022-05" db="EMBL/GenBank/DDBJ databases">
        <authorList>
            <person name="Sun H.-N."/>
        </authorList>
    </citation>
    <scope>NUCLEOTIDE SEQUENCE</scope>
    <source>
        <strain evidence="2">HB14</strain>
    </source>
</reference>
<dbReference type="InterPro" id="IPR050706">
    <property type="entry name" value="Cyclic-di-GMP_PDE-like"/>
</dbReference>
<evidence type="ECO:0000313" key="3">
    <source>
        <dbReference type="Proteomes" id="UP001139319"/>
    </source>
</evidence>
<dbReference type="GO" id="GO:0071111">
    <property type="term" value="F:cyclic-guanylate-specific phosphodiesterase activity"/>
    <property type="evidence" value="ECO:0007669"/>
    <property type="project" value="InterPro"/>
</dbReference>
<dbReference type="RefSeq" id="WP_253967806.1">
    <property type="nucleotide sequence ID" value="NZ_JAMFTH010000002.1"/>
</dbReference>
<dbReference type="Pfam" id="PF00563">
    <property type="entry name" value="EAL"/>
    <property type="match status" value="1"/>
</dbReference>
<dbReference type="SMART" id="SM00052">
    <property type="entry name" value="EAL"/>
    <property type="match status" value="1"/>
</dbReference>
<name>A0A9X2HXK5_9GAMM</name>
<accession>A0A9X2HXK5</accession>
<dbReference type="AlphaFoldDB" id="A0A9X2HXK5"/>
<dbReference type="SUPFAM" id="SSF141868">
    <property type="entry name" value="EAL domain-like"/>
    <property type="match status" value="1"/>
</dbReference>
<feature type="domain" description="EAL" evidence="1">
    <location>
        <begin position="5"/>
        <end position="256"/>
    </location>
</feature>
<dbReference type="PANTHER" id="PTHR33121">
    <property type="entry name" value="CYCLIC DI-GMP PHOSPHODIESTERASE PDEF"/>
    <property type="match status" value="1"/>
</dbReference>
<dbReference type="Gene3D" id="3.20.20.450">
    <property type="entry name" value="EAL domain"/>
    <property type="match status" value="1"/>
</dbReference>
<gene>
    <name evidence="2" type="ORF">M6D89_09385</name>
</gene>
<reference evidence="2" key="2">
    <citation type="submission" date="2023-01" db="EMBL/GenBank/DDBJ databases">
        <title>Gilvimarinus xylanilyticus HB14 isolated from Caulerpa lentillifera aquaculture base in Hainan, China.</title>
        <authorList>
            <person name="Zhang Y.-J."/>
        </authorList>
    </citation>
    <scope>NUCLEOTIDE SEQUENCE</scope>
    <source>
        <strain evidence="2">HB14</strain>
    </source>
</reference>
<evidence type="ECO:0000313" key="2">
    <source>
        <dbReference type="EMBL" id="MCP8899509.1"/>
    </source>
</evidence>
<dbReference type="InterPro" id="IPR001633">
    <property type="entry name" value="EAL_dom"/>
</dbReference>
<dbReference type="InterPro" id="IPR035919">
    <property type="entry name" value="EAL_sf"/>
</dbReference>
<dbReference type="Pfam" id="PF10388">
    <property type="entry name" value="YkuI_C"/>
    <property type="match status" value="1"/>
</dbReference>